<reference evidence="10 11" key="1">
    <citation type="submission" date="2017-06" db="EMBL/GenBank/DDBJ databases">
        <authorList>
            <person name="Kim H.J."/>
            <person name="Triplett B.A."/>
        </authorList>
    </citation>
    <scope>NUCLEOTIDE SEQUENCE [LARGE SCALE GENOMIC DNA]</scope>
    <source>
        <strain evidence="10 11">DSM 29150</strain>
    </source>
</reference>
<name>A0A238X216_9FLAO</name>
<evidence type="ECO:0000256" key="2">
    <source>
        <dbReference type="ARBA" id="ARBA00022485"/>
    </source>
</evidence>
<accession>A0A238X216</accession>
<keyword evidence="8" id="KW-1133">Transmembrane helix</keyword>
<keyword evidence="3" id="KW-0479">Metal-binding</keyword>
<evidence type="ECO:0000256" key="8">
    <source>
        <dbReference type="SAM" id="Phobius"/>
    </source>
</evidence>
<evidence type="ECO:0000256" key="4">
    <source>
        <dbReference type="ARBA" id="ARBA00022737"/>
    </source>
</evidence>
<dbReference type="GO" id="GO:0051539">
    <property type="term" value="F:4 iron, 4 sulfur cluster binding"/>
    <property type="evidence" value="ECO:0007669"/>
    <property type="project" value="UniProtKB-KW"/>
</dbReference>
<dbReference type="EMBL" id="FZNT01000004">
    <property type="protein sequence ID" value="SNR52740.1"/>
    <property type="molecule type" value="Genomic_DNA"/>
</dbReference>
<dbReference type="InterPro" id="IPR017900">
    <property type="entry name" value="4Fe4S_Fe_S_CS"/>
</dbReference>
<feature type="domain" description="4Fe-4S ferredoxin-type" evidence="9">
    <location>
        <begin position="136"/>
        <end position="167"/>
    </location>
</feature>
<dbReference type="PANTHER" id="PTHR43177:SF5">
    <property type="entry name" value="ANAEROBIC DIMETHYL SULFOXIDE REDUCTASE CHAIN B-RELATED"/>
    <property type="match status" value="1"/>
</dbReference>
<keyword evidence="4" id="KW-0677">Repeat</keyword>
<keyword evidence="11" id="KW-1185">Reference proteome</keyword>
<evidence type="ECO:0000259" key="9">
    <source>
        <dbReference type="PROSITE" id="PS51379"/>
    </source>
</evidence>
<evidence type="ECO:0000256" key="5">
    <source>
        <dbReference type="ARBA" id="ARBA00022982"/>
    </source>
</evidence>
<dbReference type="InterPro" id="IPR050954">
    <property type="entry name" value="ET_IronSulfur_Cluster-Binding"/>
</dbReference>
<keyword evidence="2" id="KW-0004">4Fe-4S</keyword>
<dbReference type="PANTHER" id="PTHR43177">
    <property type="entry name" value="PROTEIN NRFC"/>
    <property type="match status" value="1"/>
</dbReference>
<dbReference type="PROSITE" id="PS51379">
    <property type="entry name" value="4FE4S_FER_2"/>
    <property type="match status" value="2"/>
</dbReference>
<feature type="transmembrane region" description="Helical" evidence="8">
    <location>
        <begin position="21"/>
        <end position="40"/>
    </location>
</feature>
<protein>
    <submittedName>
        <fullName evidence="10">Prokaryotic molybdopterin-containing oxidoreductase family, iron-sulfur binding subunit</fullName>
    </submittedName>
</protein>
<proteinExistence type="predicted"/>
<gene>
    <name evidence="10" type="ORF">SAMN06265371_104306</name>
</gene>
<dbReference type="CDD" id="cd10551">
    <property type="entry name" value="PsrB"/>
    <property type="match status" value="1"/>
</dbReference>
<keyword evidence="1" id="KW-0813">Transport</keyword>
<evidence type="ECO:0000313" key="10">
    <source>
        <dbReference type="EMBL" id="SNR52740.1"/>
    </source>
</evidence>
<keyword evidence="7" id="KW-0411">Iron-sulfur</keyword>
<evidence type="ECO:0000256" key="1">
    <source>
        <dbReference type="ARBA" id="ARBA00022448"/>
    </source>
</evidence>
<dbReference type="InterPro" id="IPR017896">
    <property type="entry name" value="4Fe4S_Fe-S-bd"/>
</dbReference>
<keyword evidence="5" id="KW-0249">Electron transport</keyword>
<dbReference type="PROSITE" id="PS00198">
    <property type="entry name" value="4FE4S_FER_1"/>
    <property type="match status" value="1"/>
</dbReference>
<dbReference type="Proteomes" id="UP000198384">
    <property type="component" value="Unassembled WGS sequence"/>
</dbReference>
<dbReference type="AlphaFoldDB" id="A0A238X216"/>
<feature type="domain" description="4Fe-4S ferredoxin-type" evidence="9">
    <location>
        <begin position="168"/>
        <end position="197"/>
    </location>
</feature>
<dbReference type="Pfam" id="PF13247">
    <property type="entry name" value="Fer4_11"/>
    <property type="match status" value="2"/>
</dbReference>
<keyword evidence="8" id="KW-0472">Membrane</keyword>
<dbReference type="SUPFAM" id="SSF54862">
    <property type="entry name" value="4Fe-4S ferredoxins"/>
    <property type="match status" value="1"/>
</dbReference>
<organism evidence="10 11">
    <name type="scientific">Lutibacter agarilyticus</name>
    <dbReference type="NCBI Taxonomy" id="1109740"/>
    <lineage>
        <taxon>Bacteria</taxon>
        <taxon>Pseudomonadati</taxon>
        <taxon>Bacteroidota</taxon>
        <taxon>Flavobacteriia</taxon>
        <taxon>Flavobacteriales</taxon>
        <taxon>Flavobacteriaceae</taxon>
        <taxon>Lutibacter</taxon>
    </lineage>
</organism>
<evidence type="ECO:0000256" key="3">
    <source>
        <dbReference type="ARBA" id="ARBA00022723"/>
    </source>
</evidence>
<dbReference type="GO" id="GO:0046872">
    <property type="term" value="F:metal ion binding"/>
    <property type="evidence" value="ECO:0007669"/>
    <property type="project" value="UniProtKB-KW"/>
</dbReference>
<sequence>MTRCIMKNNKNEKSSTDRRKFLKLGLLSSVTAVAGTSLISNLTSEETSTSKEKIRLLTPDGKMVEVDAENVNKYPEAHITPSESRKGIPDRKFVMVIDLAKCKNARKCVEGCQKAHDLDYNEEFMKVQLIQDNPEASPYWLPKPCFHCDEPPCVTVCPTGATFKRDDNIVLVDNDRCIGCKFCVTSCPYSARQFNWGHKDKFKDTSQPYSPETSVPAAEGTVMKCDFCPDMLRQGKLPHCAQSCPMGVIYFGDKNEDIVTNGDETVRFSELIKDRGGYRHLEHLGTKPNVYYLPAVNRQFPLERGFNVDEDIIERYKDVPYVQQLKKDGKI</sequence>
<evidence type="ECO:0000256" key="7">
    <source>
        <dbReference type="ARBA" id="ARBA00023014"/>
    </source>
</evidence>
<keyword evidence="8" id="KW-0812">Transmembrane</keyword>
<evidence type="ECO:0000313" key="11">
    <source>
        <dbReference type="Proteomes" id="UP000198384"/>
    </source>
</evidence>
<evidence type="ECO:0000256" key="6">
    <source>
        <dbReference type="ARBA" id="ARBA00023004"/>
    </source>
</evidence>
<dbReference type="Gene3D" id="3.30.70.20">
    <property type="match status" value="2"/>
</dbReference>
<keyword evidence="6" id="KW-0408">Iron</keyword>